<sequence>MTNDFIKAIEAEGITPPAEIIADGEWHRFDSDNSGKSNGVYILHSDEPQSGWFKCWKTGTENTWSRGYYETDPEKREQFQKLIKQRTQERTVKILELQKNAAIKASTEYQDAKPADPDHPYLKRKQIKPVKGLKQDPTTGDLIVPIYCKNGNIISRQTINKEGDKYFLKDGQTKGGYFDFGETTENIVICEGFATGASIFEATRYRVRCAFNCGNLKEVAIISREDYPKAHIIIAGDDDRKSEGNPGRTKAIEAAKSISTSFM</sequence>
<feature type="region of interest" description="Disordered" evidence="1">
    <location>
        <begin position="108"/>
        <end position="127"/>
    </location>
</feature>
<organism evidence="3">
    <name type="scientific">marine metagenome</name>
    <dbReference type="NCBI Taxonomy" id="408172"/>
    <lineage>
        <taxon>unclassified sequences</taxon>
        <taxon>metagenomes</taxon>
        <taxon>ecological metagenomes</taxon>
    </lineage>
</organism>
<dbReference type="AlphaFoldDB" id="A0A382UVU2"/>
<dbReference type="EMBL" id="UINC01147134">
    <property type="protein sequence ID" value="SVD38277.1"/>
    <property type="molecule type" value="Genomic_DNA"/>
</dbReference>
<dbReference type="Pfam" id="PF13362">
    <property type="entry name" value="Toprim_3"/>
    <property type="match status" value="1"/>
</dbReference>
<feature type="compositionally biased region" description="Basic and acidic residues" evidence="1">
    <location>
        <begin position="110"/>
        <end position="121"/>
    </location>
</feature>
<proteinExistence type="predicted"/>
<reference evidence="3" key="1">
    <citation type="submission" date="2018-05" db="EMBL/GenBank/DDBJ databases">
        <authorList>
            <person name="Lanie J.A."/>
            <person name="Ng W.-L."/>
            <person name="Kazmierczak K.M."/>
            <person name="Andrzejewski T.M."/>
            <person name="Davidsen T.M."/>
            <person name="Wayne K.J."/>
            <person name="Tettelin H."/>
            <person name="Glass J.I."/>
            <person name="Rusch D."/>
            <person name="Podicherti R."/>
            <person name="Tsui H.-C.T."/>
            <person name="Winkler M.E."/>
        </authorList>
    </citation>
    <scope>NUCLEOTIDE SEQUENCE</scope>
</reference>
<dbReference type="InterPro" id="IPR006171">
    <property type="entry name" value="TOPRIM_dom"/>
</dbReference>
<evidence type="ECO:0000313" key="3">
    <source>
        <dbReference type="EMBL" id="SVD38277.1"/>
    </source>
</evidence>
<dbReference type="InterPro" id="IPR034154">
    <property type="entry name" value="TOPRIM_DnaG/twinkle"/>
</dbReference>
<name>A0A382UVU2_9ZZZZ</name>
<gene>
    <name evidence="3" type="ORF">METZ01_LOCUS391131</name>
</gene>
<dbReference type="CDD" id="cd01029">
    <property type="entry name" value="TOPRIM_primases"/>
    <property type="match status" value="1"/>
</dbReference>
<feature type="domain" description="Toprim" evidence="2">
    <location>
        <begin position="187"/>
        <end position="256"/>
    </location>
</feature>
<protein>
    <recommendedName>
        <fullName evidence="2">Toprim domain-containing protein</fullName>
    </recommendedName>
</protein>
<feature type="non-terminal residue" evidence="3">
    <location>
        <position position="263"/>
    </location>
</feature>
<accession>A0A382UVU2</accession>
<evidence type="ECO:0000256" key="1">
    <source>
        <dbReference type="SAM" id="MobiDB-lite"/>
    </source>
</evidence>
<evidence type="ECO:0000259" key="2">
    <source>
        <dbReference type="Pfam" id="PF13362"/>
    </source>
</evidence>